<dbReference type="RefSeq" id="WP_114304550.1">
    <property type="nucleotide sequence ID" value="NZ_QPIE01000010.1"/>
</dbReference>
<dbReference type="EMBL" id="QPIE01000010">
    <property type="protein sequence ID" value="RCU42114.1"/>
    <property type="molecule type" value="Genomic_DNA"/>
</dbReference>
<dbReference type="OrthoDB" id="1443192at2"/>
<evidence type="ECO:0000256" key="1">
    <source>
        <dbReference type="SAM" id="MobiDB-lite"/>
    </source>
</evidence>
<comment type="caution">
    <text evidence="2">The sequence shown here is derived from an EMBL/GenBank/DDBJ whole genome shotgun (WGS) entry which is preliminary data.</text>
</comment>
<evidence type="ECO:0000313" key="3">
    <source>
        <dbReference type="Proteomes" id="UP000252172"/>
    </source>
</evidence>
<feature type="region of interest" description="Disordered" evidence="1">
    <location>
        <begin position="54"/>
        <end position="76"/>
    </location>
</feature>
<reference evidence="2 3" key="1">
    <citation type="submission" date="2018-07" db="EMBL/GenBank/DDBJ databases">
        <title>Chryseobacterium lacus sp. nov., isolated from lake water.</title>
        <authorList>
            <person name="Li C.-M."/>
        </authorList>
    </citation>
    <scope>NUCLEOTIDE SEQUENCE [LARGE SCALE GENOMIC DNA]</scope>
    <source>
        <strain evidence="2 3">YLOS41</strain>
    </source>
</reference>
<feature type="compositionally biased region" description="Polar residues" evidence="1">
    <location>
        <begin position="54"/>
        <end position="64"/>
    </location>
</feature>
<dbReference type="Proteomes" id="UP000252172">
    <property type="component" value="Unassembled WGS sequence"/>
</dbReference>
<protein>
    <submittedName>
        <fullName evidence="2">Uncharacterized protein</fullName>
    </submittedName>
</protein>
<accession>A0A368MXG4</accession>
<dbReference type="AlphaFoldDB" id="A0A368MXG4"/>
<sequence>MSLNWYQCKKCETLVKKDSSPSSLGCPKGSMHDWKKLGEVGDKDYLCKKCGTHIQTKSSPSSLGCPQGSMHDWKKL</sequence>
<name>A0A368MXG4_9FLAO</name>
<evidence type="ECO:0000313" key="2">
    <source>
        <dbReference type="EMBL" id="RCU42114.1"/>
    </source>
</evidence>
<proteinExistence type="predicted"/>
<keyword evidence="3" id="KW-1185">Reference proteome</keyword>
<gene>
    <name evidence="2" type="ORF">DQ356_10980</name>
</gene>
<organism evidence="2 3">
    <name type="scientific">Chryseobacterium lacus</name>
    <dbReference type="NCBI Taxonomy" id="2058346"/>
    <lineage>
        <taxon>Bacteria</taxon>
        <taxon>Pseudomonadati</taxon>
        <taxon>Bacteroidota</taxon>
        <taxon>Flavobacteriia</taxon>
        <taxon>Flavobacteriales</taxon>
        <taxon>Weeksellaceae</taxon>
        <taxon>Chryseobacterium group</taxon>
        <taxon>Chryseobacterium</taxon>
    </lineage>
</organism>